<dbReference type="Pfam" id="PF14226">
    <property type="entry name" value="DIOX_N"/>
    <property type="match status" value="1"/>
</dbReference>
<dbReference type="OMA" id="DINMACK"/>
<evidence type="ECO:0000256" key="7">
    <source>
        <dbReference type="ARBA" id="ARBA00023002"/>
    </source>
</evidence>
<dbReference type="GO" id="GO:0005634">
    <property type="term" value="C:nucleus"/>
    <property type="evidence" value="ECO:0007669"/>
    <property type="project" value="UniProtKB-SubCell"/>
</dbReference>
<dbReference type="Gramene" id="OIT07806">
    <property type="protein sequence ID" value="OIT07806"/>
    <property type="gene ID" value="A4A49_38049"/>
</dbReference>
<dbReference type="InterPro" id="IPR026992">
    <property type="entry name" value="DIOX_N"/>
</dbReference>
<feature type="domain" description="Fe2OG dioxygenase" evidence="12">
    <location>
        <begin position="205"/>
        <end position="304"/>
    </location>
</feature>
<keyword evidence="7 11" id="KW-0560">Oxidoreductase</keyword>
<evidence type="ECO:0000256" key="4">
    <source>
        <dbReference type="ARBA" id="ARBA00022490"/>
    </source>
</evidence>
<evidence type="ECO:0000256" key="5">
    <source>
        <dbReference type="ARBA" id="ARBA00022723"/>
    </source>
</evidence>
<evidence type="ECO:0000256" key="2">
    <source>
        <dbReference type="ARBA" id="ARBA00004496"/>
    </source>
</evidence>
<dbReference type="KEGG" id="nau:109224453"/>
<name>A0A1J6ISJ5_NICAT</name>
<keyword evidence="6" id="KW-0847">Vitamin C</keyword>
<dbReference type="Proteomes" id="UP000187609">
    <property type="component" value="Unassembled WGS sequence"/>
</dbReference>
<dbReference type="PROSITE" id="PS51471">
    <property type="entry name" value="FE2OG_OXY"/>
    <property type="match status" value="1"/>
</dbReference>
<keyword evidence="5 11" id="KW-0479">Metal-binding</keyword>
<dbReference type="GO" id="GO:0046872">
    <property type="term" value="F:metal ion binding"/>
    <property type="evidence" value="ECO:0007669"/>
    <property type="project" value="UniProtKB-KW"/>
</dbReference>
<dbReference type="InterPro" id="IPR044861">
    <property type="entry name" value="IPNS-like_FE2OG_OXY"/>
</dbReference>
<dbReference type="GO" id="GO:0009805">
    <property type="term" value="P:coumarin biosynthetic process"/>
    <property type="evidence" value="ECO:0007669"/>
    <property type="project" value="UniProtKB-ARBA"/>
</dbReference>
<dbReference type="AlphaFoldDB" id="A0A1J6ISJ5"/>
<evidence type="ECO:0000256" key="1">
    <source>
        <dbReference type="ARBA" id="ARBA00004123"/>
    </source>
</evidence>
<comment type="function">
    <text evidence="10">Involved in the regulation of shoot development and salicylic acid (SA) homeostasis.</text>
</comment>
<dbReference type="GO" id="GO:0016706">
    <property type="term" value="F:2-oxoglutarate-dependent dioxygenase activity"/>
    <property type="evidence" value="ECO:0007669"/>
    <property type="project" value="UniProtKB-ARBA"/>
</dbReference>
<dbReference type="Pfam" id="PF03171">
    <property type="entry name" value="2OG-FeII_Oxy"/>
    <property type="match status" value="1"/>
</dbReference>
<dbReference type="SUPFAM" id="SSF51197">
    <property type="entry name" value="Clavaminate synthase-like"/>
    <property type="match status" value="1"/>
</dbReference>
<dbReference type="PANTHER" id="PTHR47991">
    <property type="entry name" value="OXOGLUTARATE/IRON-DEPENDENT DIOXYGENASE"/>
    <property type="match status" value="1"/>
</dbReference>
<evidence type="ECO:0000256" key="9">
    <source>
        <dbReference type="ARBA" id="ARBA00023242"/>
    </source>
</evidence>
<dbReference type="Gene3D" id="2.60.120.330">
    <property type="entry name" value="B-lactam Antibiotic, Isopenicillin N Synthase, Chain"/>
    <property type="match status" value="1"/>
</dbReference>
<dbReference type="GeneID" id="109224453"/>
<evidence type="ECO:0000256" key="11">
    <source>
        <dbReference type="RuleBase" id="RU003682"/>
    </source>
</evidence>
<dbReference type="SMR" id="A0A1J6ISJ5"/>
<evidence type="ECO:0000256" key="6">
    <source>
        <dbReference type="ARBA" id="ARBA00022896"/>
    </source>
</evidence>
<evidence type="ECO:0000256" key="10">
    <source>
        <dbReference type="ARBA" id="ARBA00059922"/>
    </source>
</evidence>
<evidence type="ECO:0000313" key="14">
    <source>
        <dbReference type="Proteomes" id="UP000187609"/>
    </source>
</evidence>
<dbReference type="OrthoDB" id="627829at2759"/>
<evidence type="ECO:0000313" key="13">
    <source>
        <dbReference type="EMBL" id="OIT07806.1"/>
    </source>
</evidence>
<proteinExistence type="inferred from homology"/>
<keyword evidence="9" id="KW-0539">Nucleus</keyword>
<protein>
    <submittedName>
        <fullName evidence="13">Protein dmr6-like oxygenase 1</fullName>
    </submittedName>
</protein>
<dbReference type="InterPro" id="IPR050295">
    <property type="entry name" value="Plant_2OG-oxidoreductases"/>
</dbReference>
<dbReference type="GO" id="GO:0005737">
    <property type="term" value="C:cytoplasm"/>
    <property type="evidence" value="ECO:0007669"/>
    <property type="project" value="UniProtKB-SubCell"/>
</dbReference>
<sequence>MVGKMRDSSASPNGSFTSAMTLNEEGLTYVPNRYILPPSLRPERTLCDTCLPVVDLSFLRHPLLRPQIIQEVHLACKELGFFQVVNHGIPLSVMKDAIDAASEFFDLPTEEKKHLLSSNVHEPIRYGTSLNHVKDKVHFWRDFLKHYANPISTWIDLWPSNPTCYKEKMGNYTKAAQKLQEELMEVVFESLGLNPSYLHEDIAEGSQVMAVNCYPACPEPDLTLGLPPHTDYGMLSIILQNYQGLQIMDRDEKWHAVPVIEGALVVQLGDHMEVLSNGRYKSVLHRAAVNSEKKRISIASLHSLALGKTVRPAPDLVNEQHILSYKEGSFSDFLDFISQENIIEGKYIDKLKINS</sequence>
<dbReference type="FunFam" id="2.60.120.330:FF:000015">
    <property type="entry name" value="Protein DMR6-LIKE OXYGENASE 1"/>
    <property type="match status" value="1"/>
</dbReference>
<keyword evidence="8 11" id="KW-0408">Iron</keyword>
<dbReference type="GO" id="GO:0002238">
    <property type="term" value="P:response to molecule of fungal origin"/>
    <property type="evidence" value="ECO:0007669"/>
    <property type="project" value="UniProtKB-ARBA"/>
</dbReference>
<comment type="subcellular location">
    <subcellularLocation>
        <location evidence="2">Cytoplasm</location>
    </subcellularLocation>
    <subcellularLocation>
        <location evidence="1">Nucleus</location>
    </subcellularLocation>
</comment>
<gene>
    <name evidence="13" type="primary">DLO1_0</name>
    <name evidence="13" type="ORF">A4A49_38049</name>
</gene>
<accession>A0A1J6ISJ5</accession>
<organism evidence="13 14">
    <name type="scientific">Nicotiana attenuata</name>
    <name type="common">Coyote tobacco</name>
    <dbReference type="NCBI Taxonomy" id="49451"/>
    <lineage>
        <taxon>Eukaryota</taxon>
        <taxon>Viridiplantae</taxon>
        <taxon>Streptophyta</taxon>
        <taxon>Embryophyta</taxon>
        <taxon>Tracheophyta</taxon>
        <taxon>Spermatophyta</taxon>
        <taxon>Magnoliopsida</taxon>
        <taxon>eudicotyledons</taxon>
        <taxon>Gunneridae</taxon>
        <taxon>Pentapetalae</taxon>
        <taxon>asterids</taxon>
        <taxon>lamiids</taxon>
        <taxon>Solanales</taxon>
        <taxon>Solanaceae</taxon>
        <taxon>Nicotianoideae</taxon>
        <taxon>Nicotianeae</taxon>
        <taxon>Nicotiana</taxon>
    </lineage>
</organism>
<dbReference type="GO" id="GO:0031418">
    <property type="term" value="F:L-ascorbic acid binding"/>
    <property type="evidence" value="ECO:0007669"/>
    <property type="project" value="UniProtKB-KW"/>
</dbReference>
<comment type="caution">
    <text evidence="13">The sequence shown here is derived from an EMBL/GenBank/DDBJ whole genome shotgun (WGS) entry which is preliminary data.</text>
</comment>
<evidence type="ECO:0000256" key="3">
    <source>
        <dbReference type="ARBA" id="ARBA00008056"/>
    </source>
</evidence>
<comment type="similarity">
    <text evidence="3 11">Belongs to the iron/ascorbate-dependent oxidoreductase family.</text>
</comment>
<dbReference type="EMBL" id="MJEQ01037183">
    <property type="protein sequence ID" value="OIT07806.1"/>
    <property type="molecule type" value="Genomic_DNA"/>
</dbReference>
<dbReference type="InterPro" id="IPR027443">
    <property type="entry name" value="IPNS-like_sf"/>
</dbReference>
<evidence type="ECO:0000256" key="8">
    <source>
        <dbReference type="ARBA" id="ARBA00023004"/>
    </source>
</evidence>
<keyword evidence="4" id="KW-0963">Cytoplasm</keyword>
<reference evidence="13" key="1">
    <citation type="submission" date="2016-11" db="EMBL/GenBank/DDBJ databases">
        <title>The genome of Nicotiana attenuata.</title>
        <authorList>
            <person name="Xu S."/>
            <person name="Brockmoeller T."/>
            <person name="Gaquerel E."/>
            <person name="Navarro A."/>
            <person name="Kuhl H."/>
            <person name="Gase K."/>
            <person name="Ling Z."/>
            <person name="Zhou W."/>
            <person name="Kreitzer C."/>
            <person name="Stanke M."/>
            <person name="Tang H."/>
            <person name="Lyons E."/>
            <person name="Pandey P."/>
            <person name="Pandey S.P."/>
            <person name="Timmermann B."/>
            <person name="Baldwin I.T."/>
        </authorList>
    </citation>
    <scope>NUCLEOTIDE SEQUENCE [LARGE SCALE GENOMIC DNA]</scope>
    <source>
        <strain evidence="13">UT</strain>
    </source>
</reference>
<evidence type="ECO:0000259" key="12">
    <source>
        <dbReference type="PROSITE" id="PS51471"/>
    </source>
</evidence>
<dbReference type="InterPro" id="IPR005123">
    <property type="entry name" value="Oxoglu/Fe-dep_dioxygenase_dom"/>
</dbReference>
<keyword evidence="14" id="KW-1185">Reference proteome</keyword>